<proteinExistence type="predicted"/>
<feature type="chain" id="PRO_5045195742" evidence="1">
    <location>
        <begin position="20"/>
        <end position="115"/>
    </location>
</feature>
<accession>A0ABN7WCC1</accession>
<dbReference type="EMBL" id="CAJVQB010038120">
    <property type="protein sequence ID" value="CAG8825912.1"/>
    <property type="molecule type" value="Genomic_DNA"/>
</dbReference>
<evidence type="ECO:0000256" key="1">
    <source>
        <dbReference type="SAM" id="SignalP"/>
    </source>
</evidence>
<keyword evidence="3" id="KW-1185">Reference proteome</keyword>
<keyword evidence="1" id="KW-0732">Signal</keyword>
<evidence type="ECO:0000313" key="2">
    <source>
        <dbReference type="EMBL" id="CAG8825912.1"/>
    </source>
</evidence>
<comment type="caution">
    <text evidence="2">The sequence shown here is derived from an EMBL/GenBank/DDBJ whole genome shotgun (WGS) entry which is preliminary data.</text>
</comment>
<reference evidence="2 3" key="1">
    <citation type="submission" date="2021-06" db="EMBL/GenBank/DDBJ databases">
        <authorList>
            <person name="Kallberg Y."/>
            <person name="Tangrot J."/>
            <person name="Rosling A."/>
        </authorList>
    </citation>
    <scope>NUCLEOTIDE SEQUENCE [LARGE SCALE GENOMIC DNA]</scope>
    <source>
        <strain evidence="2 3">120-4 pot B 10/14</strain>
    </source>
</reference>
<name>A0ABN7WCC1_GIGMA</name>
<gene>
    <name evidence="2" type="ORF">GMARGA_LOCUS28967</name>
</gene>
<dbReference type="Proteomes" id="UP000789901">
    <property type="component" value="Unassembled WGS sequence"/>
</dbReference>
<feature type="non-terminal residue" evidence="2">
    <location>
        <position position="115"/>
    </location>
</feature>
<evidence type="ECO:0000313" key="3">
    <source>
        <dbReference type="Proteomes" id="UP000789901"/>
    </source>
</evidence>
<organism evidence="2 3">
    <name type="scientific">Gigaspora margarita</name>
    <dbReference type="NCBI Taxonomy" id="4874"/>
    <lineage>
        <taxon>Eukaryota</taxon>
        <taxon>Fungi</taxon>
        <taxon>Fungi incertae sedis</taxon>
        <taxon>Mucoromycota</taxon>
        <taxon>Glomeromycotina</taxon>
        <taxon>Glomeromycetes</taxon>
        <taxon>Diversisporales</taxon>
        <taxon>Gigasporaceae</taxon>
        <taxon>Gigaspora</taxon>
    </lineage>
</organism>
<sequence>MKYVFLVINTINLMHLLNAVVNIGRNGLSDSKFIDHIFEFFDSNKYPNTIASIARQNFVQRILDIIPLESSTRLHFYEELFEQAQPLPFTAFIVLCIFRSKEQDLFTAIIRNANE</sequence>
<protein>
    <submittedName>
        <fullName evidence="2">19020_t:CDS:1</fullName>
    </submittedName>
</protein>
<feature type="signal peptide" evidence="1">
    <location>
        <begin position="1"/>
        <end position="19"/>
    </location>
</feature>